<reference evidence="4" key="1">
    <citation type="submission" date="2022-03" db="EMBL/GenBank/DDBJ databases">
        <title>Complete genome sequence of Caldinitratiruptor microaerophilus.</title>
        <authorList>
            <person name="Mukaiyama R."/>
            <person name="Nishiyama T."/>
            <person name="Ueda K."/>
        </authorList>
    </citation>
    <scope>NUCLEOTIDE SEQUENCE</scope>
    <source>
        <strain evidence="4">JCM 16183</strain>
    </source>
</reference>
<dbReference type="PANTHER" id="PTHR43153:SF1">
    <property type="entry name" value="ELECTRON TRANSFER FLAVOPROTEIN SUBUNIT ALPHA, MITOCHONDRIAL"/>
    <property type="match status" value="1"/>
</dbReference>
<dbReference type="AlphaFoldDB" id="A0AA35CKP0"/>
<dbReference type="SUPFAM" id="SSF52402">
    <property type="entry name" value="Adenine nucleotide alpha hydrolases-like"/>
    <property type="match status" value="1"/>
</dbReference>
<dbReference type="Proteomes" id="UP001163687">
    <property type="component" value="Chromosome"/>
</dbReference>
<dbReference type="SMART" id="SM00893">
    <property type="entry name" value="ETF"/>
    <property type="match status" value="1"/>
</dbReference>
<dbReference type="GO" id="GO:0033539">
    <property type="term" value="P:fatty acid beta-oxidation using acyl-CoA dehydrogenase"/>
    <property type="evidence" value="ECO:0007669"/>
    <property type="project" value="TreeGrafter"/>
</dbReference>
<evidence type="ECO:0000256" key="1">
    <source>
        <dbReference type="ARBA" id="ARBA00005817"/>
    </source>
</evidence>
<comment type="cofactor">
    <cofactor evidence="2">
        <name>FAD</name>
        <dbReference type="ChEBI" id="CHEBI:57692"/>
    </cofactor>
    <text evidence="2">Binds 1 FAD per dimer.</text>
</comment>
<dbReference type="InterPro" id="IPR014731">
    <property type="entry name" value="ETF_asu_C"/>
</dbReference>
<keyword evidence="5" id="KW-1185">Reference proteome</keyword>
<accession>A0AA35CKP0</accession>
<dbReference type="PANTHER" id="PTHR43153">
    <property type="entry name" value="ELECTRON TRANSFER FLAVOPROTEIN ALPHA"/>
    <property type="match status" value="1"/>
</dbReference>
<keyword evidence="2" id="KW-0285">Flavoprotein</keyword>
<name>A0AA35CKP0_9FIRM</name>
<comment type="similarity">
    <text evidence="1">Belongs to the ETF alpha-subunit/FixB family.</text>
</comment>
<dbReference type="EMBL" id="AP025628">
    <property type="protein sequence ID" value="BDG61064.1"/>
    <property type="molecule type" value="Genomic_DNA"/>
</dbReference>
<dbReference type="InterPro" id="IPR014729">
    <property type="entry name" value="Rossmann-like_a/b/a_fold"/>
</dbReference>
<gene>
    <name evidence="4" type="ORF">caldi_21540</name>
</gene>
<feature type="binding site" evidence="2">
    <location>
        <begin position="270"/>
        <end position="277"/>
    </location>
    <ligand>
        <name>FAD</name>
        <dbReference type="ChEBI" id="CHEBI:57692"/>
    </ligand>
</feature>
<protein>
    <submittedName>
        <fullName evidence="4">Electron transfer flavoprotein subunit alpha</fullName>
    </submittedName>
</protein>
<organism evidence="4 5">
    <name type="scientific">Caldinitratiruptor microaerophilus</name>
    <dbReference type="NCBI Taxonomy" id="671077"/>
    <lineage>
        <taxon>Bacteria</taxon>
        <taxon>Bacillati</taxon>
        <taxon>Bacillota</taxon>
        <taxon>Clostridia</taxon>
        <taxon>Eubacteriales</taxon>
        <taxon>Symbiobacteriaceae</taxon>
        <taxon>Caldinitratiruptor</taxon>
    </lineage>
</organism>
<feature type="binding site" evidence="2">
    <location>
        <begin position="253"/>
        <end position="257"/>
    </location>
    <ligand>
        <name>FAD</name>
        <dbReference type="ChEBI" id="CHEBI:57692"/>
    </ligand>
</feature>
<evidence type="ECO:0000313" key="5">
    <source>
        <dbReference type="Proteomes" id="UP001163687"/>
    </source>
</evidence>
<dbReference type="GO" id="GO:0009055">
    <property type="term" value="F:electron transfer activity"/>
    <property type="evidence" value="ECO:0007669"/>
    <property type="project" value="InterPro"/>
</dbReference>
<feature type="binding site" evidence="2">
    <location>
        <position position="291"/>
    </location>
    <ligand>
        <name>FAD</name>
        <dbReference type="ChEBI" id="CHEBI:57692"/>
    </ligand>
</feature>
<evidence type="ECO:0000256" key="2">
    <source>
        <dbReference type="PIRSR" id="PIRSR000089-1"/>
    </source>
</evidence>
<keyword evidence="2" id="KW-0274">FAD</keyword>
<dbReference type="InterPro" id="IPR001308">
    <property type="entry name" value="ETF_a/FixB"/>
</dbReference>
<feature type="domain" description="Electron transfer flavoprotein alpha/beta-subunit N-terminal" evidence="3">
    <location>
        <begin position="4"/>
        <end position="190"/>
    </location>
</feature>
<dbReference type="InterPro" id="IPR014730">
    <property type="entry name" value="ETF_a/b_N"/>
</dbReference>
<dbReference type="GO" id="GO:0050660">
    <property type="term" value="F:flavin adenine dinucleotide binding"/>
    <property type="evidence" value="ECO:0007669"/>
    <property type="project" value="InterPro"/>
</dbReference>
<dbReference type="InterPro" id="IPR029035">
    <property type="entry name" value="DHS-like_NAD/FAD-binding_dom"/>
</dbReference>
<dbReference type="Pfam" id="PF00766">
    <property type="entry name" value="ETF_alpha"/>
    <property type="match status" value="1"/>
</dbReference>
<evidence type="ECO:0000259" key="3">
    <source>
        <dbReference type="SMART" id="SM00893"/>
    </source>
</evidence>
<proteinExistence type="inferred from homology"/>
<dbReference type="Pfam" id="PF01012">
    <property type="entry name" value="ETF"/>
    <property type="match status" value="1"/>
</dbReference>
<dbReference type="RefSeq" id="WP_264841743.1">
    <property type="nucleotide sequence ID" value="NZ_AP025628.1"/>
</dbReference>
<feature type="binding site" evidence="2">
    <location>
        <position position="214"/>
    </location>
    <ligand>
        <name>FAD</name>
        <dbReference type="ChEBI" id="CHEBI:57692"/>
    </ligand>
</feature>
<dbReference type="SUPFAM" id="SSF52467">
    <property type="entry name" value="DHS-like NAD/FAD-binding domain"/>
    <property type="match status" value="1"/>
</dbReference>
<feature type="binding site" evidence="2">
    <location>
        <begin position="239"/>
        <end position="240"/>
    </location>
    <ligand>
        <name>FAD</name>
        <dbReference type="ChEBI" id="CHEBI:57692"/>
    </ligand>
</feature>
<sequence length="327" mass="33389">MREILVYAASQGGELTKPALEALGTGRRLAGEAGVPLSAVVLGADTDGPARAAIACGAGKVYAARNPILANFQPDLYLRGLEAAAAASGADVLLFPGDGPGRELAGRLAHRLGAGAVTEVVGYRLDGGVPLWVRPVYGGKAMAVYAPARERVVVALRPKTQDPAVPDPSRQGEVVPLAFEVSEAEAVTRVVEKIQEALSGVRLEDARVVVAGGRGLGGPEPFKDLEELARILGGAVGASRAACDAGWVPPTLQVGQTGAIVAPDLYIAIGISGASQHLAGISGAKTVIAINKDPEAPIFKRANLGIVADYKTVLPALTAELKKLVGA</sequence>
<evidence type="ECO:0000313" key="4">
    <source>
        <dbReference type="EMBL" id="BDG61064.1"/>
    </source>
</evidence>
<dbReference type="PIRSF" id="PIRSF000089">
    <property type="entry name" value="Electra_flavoP_a"/>
    <property type="match status" value="1"/>
</dbReference>
<dbReference type="Gene3D" id="3.40.50.1220">
    <property type="entry name" value="TPP-binding domain"/>
    <property type="match status" value="1"/>
</dbReference>
<dbReference type="Gene3D" id="3.40.50.620">
    <property type="entry name" value="HUPs"/>
    <property type="match status" value="1"/>
</dbReference>
<dbReference type="KEGG" id="cmic:caldi_21540"/>